<evidence type="ECO:0000313" key="1">
    <source>
        <dbReference type="EMBL" id="KAF8370109.1"/>
    </source>
</evidence>
<dbReference type="Proteomes" id="UP000655225">
    <property type="component" value="Unassembled WGS sequence"/>
</dbReference>
<reference evidence="1 2" key="1">
    <citation type="submission" date="2020-04" db="EMBL/GenBank/DDBJ databases">
        <title>Plant Genome Project.</title>
        <authorList>
            <person name="Zhang R.-G."/>
        </authorList>
    </citation>
    <scope>NUCLEOTIDE SEQUENCE [LARGE SCALE GENOMIC DNA]</scope>
    <source>
        <strain evidence="1">YNK0</strain>
        <tissue evidence="1">Leaf</tissue>
    </source>
</reference>
<accession>A0A835CY67</accession>
<evidence type="ECO:0000313" key="2">
    <source>
        <dbReference type="Proteomes" id="UP000655225"/>
    </source>
</evidence>
<organism evidence="1 2">
    <name type="scientific">Tetracentron sinense</name>
    <name type="common">Spur-leaf</name>
    <dbReference type="NCBI Taxonomy" id="13715"/>
    <lineage>
        <taxon>Eukaryota</taxon>
        <taxon>Viridiplantae</taxon>
        <taxon>Streptophyta</taxon>
        <taxon>Embryophyta</taxon>
        <taxon>Tracheophyta</taxon>
        <taxon>Spermatophyta</taxon>
        <taxon>Magnoliopsida</taxon>
        <taxon>Trochodendrales</taxon>
        <taxon>Trochodendraceae</taxon>
        <taxon>Tetracentron</taxon>
    </lineage>
</organism>
<dbReference type="EMBL" id="JABCRI010000264">
    <property type="protein sequence ID" value="KAF8370109.1"/>
    <property type="molecule type" value="Genomic_DNA"/>
</dbReference>
<gene>
    <name evidence="1" type="ORF">HHK36_031856</name>
</gene>
<proteinExistence type="predicted"/>
<sequence>MFEIKDPAIKLFGRTIPLLETQIPAESGEKSDPECQILSDSEVMDACSETTKIYVEDPPAEESGEQLSPPFRRGPLNGNGTVLKFGPDVPLCESMDAVVNLGDQKRSIEMDSVACGENGVKPSSCDSSLTASTCQENELPKNVVQVEQSGILGCYTRLTSSQHILCSVTLVLHWLTLGTLVESCSCHGRRSLLFLNWFMDQMAVIPIRFNGVPHQWWPFLGSALRAPLFHLCLPPIGVACQAGLPDHGMCHGLDLMEIYSPTVLC</sequence>
<comment type="caution">
    <text evidence="1">The sequence shown here is derived from an EMBL/GenBank/DDBJ whole genome shotgun (WGS) entry which is preliminary data.</text>
</comment>
<name>A0A835CY67_TETSI</name>
<dbReference type="AlphaFoldDB" id="A0A835CY67"/>
<keyword evidence="2" id="KW-1185">Reference proteome</keyword>
<dbReference type="OrthoDB" id="1927254at2759"/>
<protein>
    <submittedName>
        <fullName evidence="1">Uncharacterized protein</fullName>
    </submittedName>
</protein>